<reference evidence="8 9" key="1">
    <citation type="journal article" date="2016" name="Sci. Rep.">
        <title>Metabolic traits of an uncultured archaeal lineage -MSBL1- from brine pools of the Red Sea.</title>
        <authorList>
            <person name="Mwirichia R."/>
            <person name="Alam I."/>
            <person name="Rashid M."/>
            <person name="Vinu M."/>
            <person name="Ba-Alawi W."/>
            <person name="Anthony Kamau A."/>
            <person name="Kamanda Ngugi D."/>
            <person name="Goker M."/>
            <person name="Klenk H.P."/>
            <person name="Bajic V."/>
            <person name="Stingl U."/>
        </authorList>
    </citation>
    <scope>NUCLEOTIDE SEQUENCE [LARGE SCALE GENOMIC DNA]</scope>
    <source>
        <strain evidence="8">SCGC-AAA261D19</strain>
    </source>
</reference>
<dbReference type="InterPro" id="IPR051449">
    <property type="entry name" value="ABC-2_transporter_component"/>
</dbReference>
<feature type="domain" description="ABC-2 type transporter transmembrane" evidence="7">
    <location>
        <begin position="20"/>
        <end position="392"/>
    </location>
</feature>
<feature type="transmembrane region" description="Helical" evidence="6">
    <location>
        <begin position="247"/>
        <end position="268"/>
    </location>
</feature>
<evidence type="ECO:0000256" key="2">
    <source>
        <dbReference type="ARBA" id="ARBA00022475"/>
    </source>
</evidence>
<protein>
    <recommendedName>
        <fullName evidence="7">ABC-2 type transporter transmembrane domain-containing protein</fullName>
    </recommendedName>
</protein>
<comment type="subcellular location">
    <subcellularLocation>
        <location evidence="1">Cell membrane</location>
        <topology evidence="1">Multi-pass membrane protein</topology>
    </subcellularLocation>
</comment>
<feature type="transmembrane region" description="Helical" evidence="6">
    <location>
        <begin position="21"/>
        <end position="41"/>
    </location>
</feature>
<evidence type="ECO:0000256" key="5">
    <source>
        <dbReference type="ARBA" id="ARBA00023136"/>
    </source>
</evidence>
<evidence type="ECO:0000259" key="7">
    <source>
        <dbReference type="Pfam" id="PF12698"/>
    </source>
</evidence>
<feature type="transmembrane region" description="Helical" evidence="6">
    <location>
        <begin position="325"/>
        <end position="346"/>
    </location>
</feature>
<organism evidence="8 9">
    <name type="scientific">candidate division MSBL1 archaeon SCGC-AAA261D19</name>
    <dbReference type="NCBI Taxonomy" id="1698273"/>
    <lineage>
        <taxon>Archaea</taxon>
        <taxon>Methanobacteriati</taxon>
        <taxon>Methanobacteriota</taxon>
        <taxon>candidate division MSBL1</taxon>
    </lineage>
</organism>
<sequence length="431" mass="47112">MSDLWNMIKKEVKELLTIKTLIPIIALTLMFAFIGHSIGGITEESEEKPVIGIINGDKGPLSKIVTGVFENNAEIAYSSKDSRDAQEALDRLKAKNGAALLIIPSNFSEEIENGKAGNIRVRWLVKGVGVMESIPTQAVNAEIQMAGKKISKTLIEEGDIKPDVVLTPFSKSETTYLRGKEFEGVSPGQINQALSAHSTLIPIIIMIILLMSGGQVIQSMGMEKENKTLETLLTLPVKRRSIAMGKIIGSSVVGLLFAAIYMVGFGYYMASFQHGSVNVAEAGLTLGILDYTLLGLSLALTIIAGLTICMLVGAFAKDYKSSQMLMFPLIILVFIPFFLSMFKSFYELPVLGKIGMFLIPFSHPMMATNFLMFDNYALVIGGLAYVAIFTGAVISVVSHMFQSDTLLTGRFEAGWMNKLRRVLKRISLKRS</sequence>
<dbReference type="Proteomes" id="UP000070400">
    <property type="component" value="Unassembled WGS sequence"/>
</dbReference>
<evidence type="ECO:0000313" key="8">
    <source>
        <dbReference type="EMBL" id="KXB01076.1"/>
    </source>
</evidence>
<dbReference type="GO" id="GO:0140359">
    <property type="term" value="F:ABC-type transporter activity"/>
    <property type="evidence" value="ECO:0007669"/>
    <property type="project" value="InterPro"/>
</dbReference>
<comment type="caution">
    <text evidence="8">The sequence shown here is derived from an EMBL/GenBank/DDBJ whole genome shotgun (WGS) entry which is preliminary data.</text>
</comment>
<dbReference type="AlphaFoldDB" id="A0A133V3U1"/>
<dbReference type="Gene3D" id="3.40.1710.10">
    <property type="entry name" value="abc type-2 transporter like domain"/>
    <property type="match status" value="1"/>
</dbReference>
<dbReference type="EMBL" id="LHXX01000067">
    <property type="protein sequence ID" value="KXB01076.1"/>
    <property type="molecule type" value="Genomic_DNA"/>
</dbReference>
<dbReference type="InterPro" id="IPR013525">
    <property type="entry name" value="ABC2_TM"/>
</dbReference>
<dbReference type="Pfam" id="PF12698">
    <property type="entry name" value="ABC2_membrane_3"/>
    <property type="match status" value="1"/>
</dbReference>
<evidence type="ECO:0000256" key="4">
    <source>
        <dbReference type="ARBA" id="ARBA00022989"/>
    </source>
</evidence>
<evidence type="ECO:0000256" key="6">
    <source>
        <dbReference type="SAM" id="Phobius"/>
    </source>
</evidence>
<keyword evidence="5 6" id="KW-0472">Membrane</keyword>
<feature type="transmembrane region" description="Helical" evidence="6">
    <location>
        <begin position="376"/>
        <end position="397"/>
    </location>
</feature>
<name>A0A133V3U1_9EURY</name>
<accession>A0A133V3U1</accession>
<keyword evidence="3 6" id="KW-0812">Transmembrane</keyword>
<proteinExistence type="predicted"/>
<evidence type="ECO:0000256" key="3">
    <source>
        <dbReference type="ARBA" id="ARBA00022692"/>
    </source>
</evidence>
<feature type="transmembrane region" description="Helical" evidence="6">
    <location>
        <begin position="288"/>
        <end position="313"/>
    </location>
</feature>
<keyword evidence="9" id="KW-1185">Reference proteome</keyword>
<gene>
    <name evidence="8" type="ORF">AKJ43_03690</name>
</gene>
<keyword evidence="4 6" id="KW-1133">Transmembrane helix</keyword>
<dbReference type="PANTHER" id="PTHR30294:SF29">
    <property type="entry name" value="MULTIDRUG ABC TRANSPORTER PERMEASE YBHS-RELATED"/>
    <property type="match status" value="1"/>
</dbReference>
<dbReference type="PANTHER" id="PTHR30294">
    <property type="entry name" value="MEMBRANE COMPONENT OF ABC TRANSPORTER YHHJ-RELATED"/>
    <property type="match status" value="1"/>
</dbReference>
<evidence type="ECO:0000256" key="1">
    <source>
        <dbReference type="ARBA" id="ARBA00004651"/>
    </source>
</evidence>
<evidence type="ECO:0000313" key="9">
    <source>
        <dbReference type="Proteomes" id="UP000070400"/>
    </source>
</evidence>
<feature type="transmembrane region" description="Helical" evidence="6">
    <location>
        <begin position="199"/>
        <end position="217"/>
    </location>
</feature>
<dbReference type="GO" id="GO:0005886">
    <property type="term" value="C:plasma membrane"/>
    <property type="evidence" value="ECO:0007669"/>
    <property type="project" value="UniProtKB-SubCell"/>
</dbReference>
<keyword evidence="2" id="KW-1003">Cell membrane</keyword>